<keyword evidence="2 6" id="KW-0812">Transmembrane</keyword>
<evidence type="ECO:0000259" key="8">
    <source>
        <dbReference type="Pfam" id="PF20684"/>
    </source>
</evidence>
<evidence type="ECO:0000256" key="7">
    <source>
        <dbReference type="SAM" id="SignalP"/>
    </source>
</evidence>
<keyword evidence="3 6" id="KW-1133">Transmembrane helix</keyword>
<dbReference type="Pfam" id="PF20684">
    <property type="entry name" value="Fung_rhodopsin"/>
    <property type="match status" value="1"/>
</dbReference>
<comment type="subcellular location">
    <subcellularLocation>
        <location evidence="1">Membrane</location>
        <topology evidence="1">Multi-pass membrane protein</topology>
    </subcellularLocation>
</comment>
<keyword evidence="7" id="KW-0732">Signal</keyword>
<feature type="transmembrane region" description="Helical" evidence="6">
    <location>
        <begin position="83"/>
        <end position="104"/>
    </location>
</feature>
<dbReference type="EMBL" id="MU855560">
    <property type="protein sequence ID" value="KAK3901709.1"/>
    <property type="molecule type" value="Genomic_DNA"/>
</dbReference>
<accession>A0AAN6MK21</accession>
<organism evidence="9 10">
    <name type="scientific">Staphylotrichum tortipilum</name>
    <dbReference type="NCBI Taxonomy" id="2831512"/>
    <lineage>
        <taxon>Eukaryota</taxon>
        <taxon>Fungi</taxon>
        <taxon>Dikarya</taxon>
        <taxon>Ascomycota</taxon>
        <taxon>Pezizomycotina</taxon>
        <taxon>Sordariomycetes</taxon>
        <taxon>Sordariomycetidae</taxon>
        <taxon>Sordariales</taxon>
        <taxon>Chaetomiaceae</taxon>
        <taxon>Staphylotrichum</taxon>
    </lineage>
</organism>
<dbReference type="PANTHER" id="PTHR33048:SF47">
    <property type="entry name" value="INTEGRAL MEMBRANE PROTEIN-RELATED"/>
    <property type="match status" value="1"/>
</dbReference>
<dbReference type="Proteomes" id="UP001303889">
    <property type="component" value="Unassembled WGS sequence"/>
</dbReference>
<feature type="domain" description="Rhodopsin" evidence="8">
    <location>
        <begin position="41"/>
        <end position="213"/>
    </location>
</feature>
<feature type="transmembrane region" description="Helical" evidence="6">
    <location>
        <begin position="50"/>
        <end position="71"/>
    </location>
</feature>
<dbReference type="InterPro" id="IPR052337">
    <property type="entry name" value="SAT4-like"/>
</dbReference>
<dbReference type="GO" id="GO:0016020">
    <property type="term" value="C:membrane"/>
    <property type="evidence" value="ECO:0007669"/>
    <property type="project" value="UniProtKB-SubCell"/>
</dbReference>
<sequence length="223" mass="24780">MLAALALQLAAACVAQLRLHHAYIMEDVSNGVIPVPPTFMENMRMGLHGMYIQGVLSITGIHAVKLSFLIFFFRLGRHVTEHLVLWCVAAFVSLASYAVSIGLLESKCTLSSLEVVIMECTTKAAVDRQRMYMIAYCTIDAASDILILTVPIAILWRVRLSMRKKLLLTAIFSLTLFTVAVTIIRGTIHTGRIATDGTQAQNIAWVWFWLSIEFVSGKSPLFF</sequence>
<feature type="signal peptide" evidence="7">
    <location>
        <begin position="1"/>
        <end position="15"/>
    </location>
</feature>
<reference evidence="9" key="1">
    <citation type="journal article" date="2023" name="Mol. Phylogenet. Evol.">
        <title>Genome-scale phylogeny and comparative genomics of the fungal order Sordariales.</title>
        <authorList>
            <person name="Hensen N."/>
            <person name="Bonometti L."/>
            <person name="Westerberg I."/>
            <person name="Brannstrom I.O."/>
            <person name="Guillou S."/>
            <person name="Cros-Aarteil S."/>
            <person name="Calhoun S."/>
            <person name="Haridas S."/>
            <person name="Kuo A."/>
            <person name="Mondo S."/>
            <person name="Pangilinan J."/>
            <person name="Riley R."/>
            <person name="LaButti K."/>
            <person name="Andreopoulos B."/>
            <person name="Lipzen A."/>
            <person name="Chen C."/>
            <person name="Yan M."/>
            <person name="Daum C."/>
            <person name="Ng V."/>
            <person name="Clum A."/>
            <person name="Steindorff A."/>
            <person name="Ohm R.A."/>
            <person name="Martin F."/>
            <person name="Silar P."/>
            <person name="Natvig D.O."/>
            <person name="Lalanne C."/>
            <person name="Gautier V."/>
            <person name="Ament-Velasquez S.L."/>
            <person name="Kruys A."/>
            <person name="Hutchinson M.I."/>
            <person name="Powell A.J."/>
            <person name="Barry K."/>
            <person name="Miller A.N."/>
            <person name="Grigoriev I.V."/>
            <person name="Debuchy R."/>
            <person name="Gladieux P."/>
            <person name="Hiltunen Thoren M."/>
            <person name="Johannesson H."/>
        </authorList>
    </citation>
    <scope>NUCLEOTIDE SEQUENCE</scope>
    <source>
        <strain evidence="9">CBS 103.79</strain>
    </source>
</reference>
<proteinExistence type="inferred from homology"/>
<evidence type="ECO:0000256" key="4">
    <source>
        <dbReference type="ARBA" id="ARBA00023136"/>
    </source>
</evidence>
<comment type="similarity">
    <text evidence="5">Belongs to the SAT4 family.</text>
</comment>
<evidence type="ECO:0000256" key="1">
    <source>
        <dbReference type="ARBA" id="ARBA00004141"/>
    </source>
</evidence>
<evidence type="ECO:0000256" key="6">
    <source>
        <dbReference type="SAM" id="Phobius"/>
    </source>
</evidence>
<evidence type="ECO:0000313" key="10">
    <source>
        <dbReference type="Proteomes" id="UP001303889"/>
    </source>
</evidence>
<keyword evidence="4 6" id="KW-0472">Membrane</keyword>
<evidence type="ECO:0000313" key="9">
    <source>
        <dbReference type="EMBL" id="KAK3901709.1"/>
    </source>
</evidence>
<comment type="caution">
    <text evidence="9">The sequence shown here is derived from an EMBL/GenBank/DDBJ whole genome shotgun (WGS) entry which is preliminary data.</text>
</comment>
<evidence type="ECO:0000256" key="5">
    <source>
        <dbReference type="ARBA" id="ARBA00038359"/>
    </source>
</evidence>
<feature type="transmembrane region" description="Helical" evidence="6">
    <location>
        <begin position="166"/>
        <end position="184"/>
    </location>
</feature>
<gene>
    <name evidence="9" type="ORF">C8A05DRAFT_16132</name>
</gene>
<evidence type="ECO:0000256" key="3">
    <source>
        <dbReference type="ARBA" id="ARBA00022989"/>
    </source>
</evidence>
<keyword evidence="10" id="KW-1185">Reference proteome</keyword>
<feature type="transmembrane region" description="Helical" evidence="6">
    <location>
        <begin position="133"/>
        <end position="154"/>
    </location>
</feature>
<name>A0AAN6MK21_9PEZI</name>
<reference evidence="9" key="2">
    <citation type="submission" date="2023-05" db="EMBL/GenBank/DDBJ databases">
        <authorList>
            <consortium name="Lawrence Berkeley National Laboratory"/>
            <person name="Steindorff A."/>
            <person name="Hensen N."/>
            <person name="Bonometti L."/>
            <person name="Westerberg I."/>
            <person name="Brannstrom I.O."/>
            <person name="Guillou S."/>
            <person name="Cros-Aarteil S."/>
            <person name="Calhoun S."/>
            <person name="Haridas S."/>
            <person name="Kuo A."/>
            <person name="Mondo S."/>
            <person name="Pangilinan J."/>
            <person name="Riley R."/>
            <person name="Labutti K."/>
            <person name="Andreopoulos B."/>
            <person name="Lipzen A."/>
            <person name="Chen C."/>
            <person name="Yanf M."/>
            <person name="Daum C."/>
            <person name="Ng V."/>
            <person name="Clum A."/>
            <person name="Ohm R."/>
            <person name="Martin F."/>
            <person name="Silar P."/>
            <person name="Natvig D."/>
            <person name="Lalanne C."/>
            <person name="Gautier V."/>
            <person name="Ament-Velasquez S.L."/>
            <person name="Kruys A."/>
            <person name="Hutchinson M.I."/>
            <person name="Powell A.J."/>
            <person name="Barry K."/>
            <person name="Miller A.N."/>
            <person name="Grigoriev I.V."/>
            <person name="Debuchy R."/>
            <person name="Gladieux P."/>
            <person name="Thoren M.H."/>
            <person name="Johannesson H."/>
        </authorList>
    </citation>
    <scope>NUCLEOTIDE SEQUENCE</scope>
    <source>
        <strain evidence="9">CBS 103.79</strain>
    </source>
</reference>
<protein>
    <recommendedName>
        <fullName evidence="8">Rhodopsin domain-containing protein</fullName>
    </recommendedName>
</protein>
<dbReference type="InterPro" id="IPR049326">
    <property type="entry name" value="Rhodopsin_dom_fungi"/>
</dbReference>
<dbReference type="PANTHER" id="PTHR33048">
    <property type="entry name" value="PTH11-LIKE INTEGRAL MEMBRANE PROTEIN (AFU_ORTHOLOGUE AFUA_5G11245)"/>
    <property type="match status" value="1"/>
</dbReference>
<evidence type="ECO:0000256" key="2">
    <source>
        <dbReference type="ARBA" id="ARBA00022692"/>
    </source>
</evidence>
<dbReference type="AlphaFoldDB" id="A0AAN6MK21"/>
<feature type="chain" id="PRO_5042898502" description="Rhodopsin domain-containing protein" evidence="7">
    <location>
        <begin position="16"/>
        <end position="223"/>
    </location>
</feature>